<feature type="domain" description="BON" evidence="4">
    <location>
        <begin position="142"/>
        <end position="211"/>
    </location>
</feature>
<evidence type="ECO:0000259" key="4">
    <source>
        <dbReference type="PROSITE" id="PS50914"/>
    </source>
</evidence>
<dbReference type="PIRSF" id="PIRSF036990">
    <property type="entry name" value="UCP036990_CBS_BON"/>
    <property type="match status" value="1"/>
</dbReference>
<accession>A0ABN1VT51</accession>
<dbReference type="SMART" id="SM00116">
    <property type="entry name" value="CBS"/>
    <property type="match status" value="2"/>
</dbReference>
<evidence type="ECO:0000313" key="7">
    <source>
        <dbReference type="Proteomes" id="UP001500037"/>
    </source>
</evidence>
<dbReference type="PROSITE" id="PS50914">
    <property type="entry name" value="BON"/>
    <property type="match status" value="1"/>
</dbReference>
<dbReference type="CDD" id="cd04586">
    <property type="entry name" value="CBS_pair_BON_assoc"/>
    <property type="match status" value="1"/>
</dbReference>
<dbReference type="EMBL" id="BAAALF010000010">
    <property type="protein sequence ID" value="GAA1222100.1"/>
    <property type="molecule type" value="Genomic_DNA"/>
</dbReference>
<gene>
    <name evidence="6" type="ORF">GCM10009665_10390</name>
</gene>
<dbReference type="Pfam" id="PF00571">
    <property type="entry name" value="CBS"/>
    <property type="match status" value="2"/>
</dbReference>
<dbReference type="InterPro" id="IPR000644">
    <property type="entry name" value="CBS_dom"/>
</dbReference>
<reference evidence="6 7" key="1">
    <citation type="journal article" date="2019" name="Int. J. Syst. Evol. Microbiol.">
        <title>The Global Catalogue of Microorganisms (GCM) 10K type strain sequencing project: providing services to taxonomists for standard genome sequencing and annotation.</title>
        <authorList>
            <consortium name="The Broad Institute Genomics Platform"/>
            <consortium name="The Broad Institute Genome Sequencing Center for Infectious Disease"/>
            <person name="Wu L."/>
            <person name="Ma J."/>
        </authorList>
    </citation>
    <scope>NUCLEOTIDE SEQUENCE [LARGE SCALE GENOMIC DNA]</scope>
    <source>
        <strain evidence="6 7">JCM 13004</strain>
    </source>
</reference>
<dbReference type="SUPFAM" id="SSF54631">
    <property type="entry name" value="CBS-domain pair"/>
    <property type="match status" value="1"/>
</dbReference>
<organism evidence="6 7">
    <name type="scientific">Kitasatospora nipponensis</name>
    <dbReference type="NCBI Taxonomy" id="258049"/>
    <lineage>
        <taxon>Bacteria</taxon>
        <taxon>Bacillati</taxon>
        <taxon>Actinomycetota</taxon>
        <taxon>Actinomycetes</taxon>
        <taxon>Kitasatosporales</taxon>
        <taxon>Streptomycetaceae</taxon>
        <taxon>Kitasatospora</taxon>
    </lineage>
</organism>
<protein>
    <submittedName>
        <fullName evidence="6">CBS domain-containing protein</fullName>
    </submittedName>
</protein>
<sequence length="231" mass="24747">MRHRTVQELMTREVVRVAPESGFREIAELLTEYGITALPVVDGEDRPVGVVSEGDLIRAQAAQEDPGALLPPPADRSVANTVMTARELMSSPAVCVAPGASVVAAARLMDRHRVKRLPVVGEDGRLVGLVSRHDLLQVFLRDDLAIRSEIVEDVLSQIEGVSPAALGVEVEQGHVVLSGTLEPPYLVPIVLRLCGAVDGVLSVTDRTRRAYPSSGPGADHEATENERSSRS</sequence>
<dbReference type="Pfam" id="PF04972">
    <property type="entry name" value="BON"/>
    <property type="match status" value="1"/>
</dbReference>
<feature type="region of interest" description="Disordered" evidence="3">
    <location>
        <begin position="208"/>
        <end position="231"/>
    </location>
</feature>
<proteinExistence type="predicted"/>
<dbReference type="InterPro" id="IPR007055">
    <property type="entry name" value="BON_dom"/>
</dbReference>
<evidence type="ECO:0000313" key="6">
    <source>
        <dbReference type="EMBL" id="GAA1222100.1"/>
    </source>
</evidence>
<name>A0ABN1VT51_9ACTN</name>
<dbReference type="Gene3D" id="3.10.580.10">
    <property type="entry name" value="CBS-domain"/>
    <property type="match status" value="1"/>
</dbReference>
<dbReference type="InterPro" id="IPR046342">
    <property type="entry name" value="CBS_dom_sf"/>
</dbReference>
<evidence type="ECO:0000256" key="2">
    <source>
        <dbReference type="PROSITE-ProRule" id="PRU00703"/>
    </source>
</evidence>
<evidence type="ECO:0000259" key="5">
    <source>
        <dbReference type="PROSITE" id="PS51371"/>
    </source>
</evidence>
<feature type="domain" description="CBS" evidence="5">
    <location>
        <begin position="89"/>
        <end position="146"/>
    </location>
</feature>
<dbReference type="InterPro" id="IPR051257">
    <property type="entry name" value="Diverse_CBS-Domain"/>
</dbReference>
<dbReference type="PANTHER" id="PTHR43080:SF29">
    <property type="entry name" value="OS02G0818000 PROTEIN"/>
    <property type="match status" value="1"/>
</dbReference>
<dbReference type="PANTHER" id="PTHR43080">
    <property type="entry name" value="CBS DOMAIN-CONTAINING PROTEIN CBSX3, MITOCHONDRIAL"/>
    <property type="match status" value="1"/>
</dbReference>
<dbReference type="PROSITE" id="PS51371">
    <property type="entry name" value="CBS"/>
    <property type="match status" value="2"/>
</dbReference>
<keyword evidence="7" id="KW-1185">Reference proteome</keyword>
<evidence type="ECO:0000256" key="3">
    <source>
        <dbReference type="SAM" id="MobiDB-lite"/>
    </source>
</evidence>
<feature type="compositionally biased region" description="Basic and acidic residues" evidence="3">
    <location>
        <begin position="218"/>
        <end position="231"/>
    </location>
</feature>
<comment type="caution">
    <text evidence="6">The sequence shown here is derived from an EMBL/GenBank/DDBJ whole genome shotgun (WGS) entry which is preliminary data.</text>
</comment>
<keyword evidence="1 2" id="KW-0129">CBS domain</keyword>
<feature type="domain" description="CBS" evidence="5">
    <location>
        <begin position="10"/>
        <end position="67"/>
    </location>
</feature>
<dbReference type="InterPro" id="IPR017080">
    <property type="entry name" value="UCP036990_CBS_BON"/>
</dbReference>
<dbReference type="Proteomes" id="UP001500037">
    <property type="component" value="Unassembled WGS sequence"/>
</dbReference>
<evidence type="ECO:0000256" key="1">
    <source>
        <dbReference type="ARBA" id="ARBA00023122"/>
    </source>
</evidence>
<dbReference type="RefSeq" id="WP_344439705.1">
    <property type="nucleotide sequence ID" value="NZ_BAAALF010000010.1"/>
</dbReference>